<dbReference type="SUPFAM" id="SSF117916">
    <property type="entry name" value="Fe-S cluster assembly (FSCA) domain-like"/>
    <property type="match status" value="1"/>
</dbReference>
<gene>
    <name evidence="2" type="ORF">METZ01_LOCUS107794</name>
</gene>
<name>A0A381WR46_9ZZZZ</name>
<dbReference type="InterPro" id="IPR002744">
    <property type="entry name" value="MIP18-like"/>
</dbReference>
<evidence type="ECO:0000313" key="2">
    <source>
        <dbReference type="EMBL" id="SVA54940.1"/>
    </source>
</evidence>
<dbReference type="AlphaFoldDB" id="A0A381WR46"/>
<feature type="domain" description="MIP18 family-like" evidence="1">
    <location>
        <begin position="31"/>
        <end position="107"/>
    </location>
</feature>
<reference evidence="2" key="1">
    <citation type="submission" date="2018-05" db="EMBL/GenBank/DDBJ databases">
        <authorList>
            <person name="Lanie J.A."/>
            <person name="Ng W.-L."/>
            <person name="Kazmierczak K.M."/>
            <person name="Andrzejewski T.M."/>
            <person name="Davidsen T.M."/>
            <person name="Wayne K.J."/>
            <person name="Tettelin H."/>
            <person name="Glass J.I."/>
            <person name="Rusch D."/>
            <person name="Podicherti R."/>
            <person name="Tsui H.-C.T."/>
            <person name="Winkler M.E."/>
        </authorList>
    </citation>
    <scope>NUCLEOTIDE SEQUENCE</scope>
</reference>
<dbReference type="EMBL" id="UINC01012602">
    <property type="protein sequence ID" value="SVA54940.1"/>
    <property type="molecule type" value="Genomic_DNA"/>
</dbReference>
<sequence length="131" mass="14680">MAQISSENADALGKENTTQKKVETIQGDFHEDMVWDQLKTCYDPEIPVNIAELGLIYDCRPFELEDGQWRIEIKMTLTAPGCGMGPSIASEVKSKVESIPGVAEASVDLVWEPQWNQEMMSEEARLQLGMM</sequence>
<evidence type="ECO:0000259" key="1">
    <source>
        <dbReference type="Pfam" id="PF01883"/>
    </source>
</evidence>
<accession>A0A381WR46</accession>
<dbReference type="PANTHER" id="PTHR42831">
    <property type="entry name" value="FE-S PROTEIN MATURATION AUXILIARY FACTOR YITW"/>
    <property type="match status" value="1"/>
</dbReference>
<dbReference type="InterPro" id="IPR034904">
    <property type="entry name" value="FSCA_dom_sf"/>
</dbReference>
<organism evidence="2">
    <name type="scientific">marine metagenome</name>
    <dbReference type="NCBI Taxonomy" id="408172"/>
    <lineage>
        <taxon>unclassified sequences</taxon>
        <taxon>metagenomes</taxon>
        <taxon>ecological metagenomes</taxon>
    </lineage>
</organism>
<dbReference type="Gene3D" id="3.30.300.130">
    <property type="entry name" value="Fe-S cluster assembly (FSCA)"/>
    <property type="match status" value="1"/>
</dbReference>
<dbReference type="Pfam" id="PF01883">
    <property type="entry name" value="FeS_assembly_P"/>
    <property type="match status" value="1"/>
</dbReference>
<proteinExistence type="predicted"/>
<dbReference type="PANTHER" id="PTHR42831:SF1">
    <property type="entry name" value="FE-S PROTEIN MATURATION AUXILIARY FACTOR YITW"/>
    <property type="match status" value="1"/>
</dbReference>
<protein>
    <recommendedName>
        <fullName evidence="1">MIP18 family-like domain-containing protein</fullName>
    </recommendedName>
</protein>
<dbReference type="InterPro" id="IPR052339">
    <property type="entry name" value="Fe-S_Maturation_MIP18"/>
</dbReference>